<organism evidence="2 3">
    <name type="scientific">Streptomyces collinus</name>
    <dbReference type="NCBI Taxonomy" id="42684"/>
    <lineage>
        <taxon>Bacteria</taxon>
        <taxon>Bacillati</taxon>
        <taxon>Actinomycetota</taxon>
        <taxon>Actinomycetes</taxon>
        <taxon>Kitasatosporales</taxon>
        <taxon>Streptomycetaceae</taxon>
        <taxon>Streptomyces</taxon>
    </lineage>
</organism>
<dbReference type="Proteomes" id="UP000579531">
    <property type="component" value="Unassembled WGS sequence"/>
</dbReference>
<keyword evidence="3" id="KW-1185">Reference proteome</keyword>
<feature type="compositionally biased region" description="Basic and acidic residues" evidence="1">
    <location>
        <begin position="84"/>
        <end position="94"/>
    </location>
</feature>
<comment type="caution">
    <text evidence="2">The sequence shown here is derived from an EMBL/GenBank/DDBJ whole genome shotgun (WGS) entry which is preliminary data.</text>
</comment>
<name>A0AA89TZK7_STRCU</name>
<dbReference type="RefSeq" id="WP_184854627.1">
    <property type="nucleotide sequence ID" value="NZ_BAABFE010000013.1"/>
</dbReference>
<gene>
    <name evidence="2" type="ORF">HNR72_007957</name>
</gene>
<protein>
    <submittedName>
        <fullName evidence="2">Uncharacterized protein</fullName>
    </submittedName>
</protein>
<evidence type="ECO:0000313" key="2">
    <source>
        <dbReference type="EMBL" id="MBB5816835.1"/>
    </source>
</evidence>
<proteinExistence type="predicted"/>
<sequence>MAEQGWPSIFEVDHLLLAREVARDPEGFKRPSSLVPTRIRDLARYDIVTGAGCVSIGIHHPTSPWSLRISQVPRRGPQPFVDSPGRHDMHEPLK</sequence>
<dbReference type="EMBL" id="JACHLX010000002">
    <property type="protein sequence ID" value="MBB5816835.1"/>
    <property type="molecule type" value="Genomic_DNA"/>
</dbReference>
<evidence type="ECO:0000256" key="1">
    <source>
        <dbReference type="SAM" id="MobiDB-lite"/>
    </source>
</evidence>
<dbReference type="GeneID" id="93835891"/>
<reference evidence="2 3" key="1">
    <citation type="submission" date="2020-08" db="EMBL/GenBank/DDBJ databases">
        <title>Sequencing the genomes of 1000 actinobacteria strains.</title>
        <authorList>
            <person name="Klenk H.-P."/>
        </authorList>
    </citation>
    <scope>NUCLEOTIDE SEQUENCE [LARGE SCALE GENOMIC DNA]</scope>
    <source>
        <strain evidence="2 3">DSM 40129</strain>
    </source>
</reference>
<accession>A0AA89TZK7</accession>
<evidence type="ECO:0000313" key="3">
    <source>
        <dbReference type="Proteomes" id="UP000579531"/>
    </source>
</evidence>
<dbReference type="AlphaFoldDB" id="A0AA89TZK7"/>
<feature type="region of interest" description="Disordered" evidence="1">
    <location>
        <begin position="68"/>
        <end position="94"/>
    </location>
</feature>